<sequence>MLNLYCDESCHLENDKEKVMLIGGISCPDYARNIVYKEIKKIKKKYGISSHTEIKWRKVSESKIEYYEELVDYFFDNENLNFRVVIIDKDKLNHQKYNQTHDDFYYKQYFYLVRKFLFEDDVNVFIDIKDTNSIFKVNKLKKILNVWNQTEKSIKNIQQIRSHENSIMQLTDLLIGAVAYTNRGFITSNARIKLCDLVSKRAAHDLISNTNYSTHKFNIFKMELSNE</sequence>
<gene>
    <name evidence="1" type="ORF">STRMA_0741</name>
</gene>
<name>G5JVG7_9STRE</name>
<reference evidence="1 2" key="1">
    <citation type="journal article" date="2014" name="Int. J. Syst. Evol. Microbiol.">
        <title>Phylogenomics and the dynamic genome evolution of the genus Streptococcus.</title>
        <authorList>
            <consortium name="The Broad Institute Genome Sequencing Platform"/>
            <person name="Richards V.P."/>
            <person name="Palmer S.R."/>
            <person name="Pavinski Bitar P.D."/>
            <person name="Qin X."/>
            <person name="Weinstock G.M."/>
            <person name="Highlander S.K."/>
            <person name="Town C.D."/>
            <person name="Burne R.A."/>
            <person name="Stanhope M.J."/>
        </authorList>
    </citation>
    <scope>NUCLEOTIDE SEQUENCE [LARGE SCALE GENOMIC DNA]</scope>
    <source>
        <strain evidence="1 2">NCTC 11558</strain>
    </source>
</reference>
<evidence type="ECO:0008006" key="3">
    <source>
        <dbReference type="Google" id="ProtNLM"/>
    </source>
</evidence>
<dbReference type="OrthoDB" id="9799211at2"/>
<dbReference type="AlphaFoldDB" id="G5JVG7"/>
<dbReference type="RefSeq" id="WP_003081340.1">
    <property type="nucleotide sequence ID" value="NZ_AEUW02000001.1"/>
</dbReference>
<comment type="caution">
    <text evidence="1">The sequence shown here is derived from an EMBL/GenBank/DDBJ whole genome shotgun (WGS) entry which is preliminary data.</text>
</comment>
<dbReference type="Pfam" id="PF12686">
    <property type="entry name" value="DUF3800"/>
    <property type="match status" value="1"/>
</dbReference>
<evidence type="ECO:0000313" key="1">
    <source>
        <dbReference type="EMBL" id="EHJ52823.1"/>
    </source>
</evidence>
<dbReference type="InterPro" id="IPR024524">
    <property type="entry name" value="DUF3800"/>
</dbReference>
<evidence type="ECO:0000313" key="2">
    <source>
        <dbReference type="Proteomes" id="UP000003573"/>
    </source>
</evidence>
<dbReference type="eggNOG" id="ENOG502Z8AJ">
    <property type="taxonomic scope" value="Bacteria"/>
</dbReference>
<dbReference type="EMBL" id="AEUW02000001">
    <property type="protein sequence ID" value="EHJ52823.1"/>
    <property type="molecule type" value="Genomic_DNA"/>
</dbReference>
<organism evidence="1 2">
    <name type="scientific">Streptococcus macacae NCTC 11558</name>
    <dbReference type="NCBI Taxonomy" id="764298"/>
    <lineage>
        <taxon>Bacteria</taxon>
        <taxon>Bacillati</taxon>
        <taxon>Bacillota</taxon>
        <taxon>Bacilli</taxon>
        <taxon>Lactobacillales</taxon>
        <taxon>Streptococcaceae</taxon>
        <taxon>Streptococcus</taxon>
    </lineage>
</organism>
<keyword evidence="2" id="KW-1185">Reference proteome</keyword>
<proteinExistence type="predicted"/>
<protein>
    <recommendedName>
        <fullName evidence="3">PF12686 family protein</fullName>
    </recommendedName>
</protein>
<dbReference type="STRING" id="764298.STRMA_0741"/>
<dbReference type="Proteomes" id="UP000003573">
    <property type="component" value="Unassembled WGS sequence"/>
</dbReference>
<accession>G5JVG7</accession>